<evidence type="ECO:0000259" key="5">
    <source>
        <dbReference type="Pfam" id="PF00496"/>
    </source>
</evidence>
<name>A0A4P7GKD9_9ACTN</name>
<dbReference type="PIRSF" id="PIRSF002741">
    <property type="entry name" value="MppA"/>
    <property type="match status" value="1"/>
</dbReference>
<dbReference type="Gene3D" id="3.10.105.10">
    <property type="entry name" value="Dipeptide-binding Protein, Domain 3"/>
    <property type="match status" value="1"/>
</dbReference>
<keyword evidence="3 4" id="KW-0732">Signal</keyword>
<dbReference type="PROSITE" id="PS51257">
    <property type="entry name" value="PROKAR_LIPOPROTEIN"/>
    <property type="match status" value="1"/>
</dbReference>
<feature type="chain" id="PRO_5039421333" evidence="4">
    <location>
        <begin position="25"/>
        <end position="554"/>
    </location>
</feature>
<dbReference type="PANTHER" id="PTHR30290:SF9">
    <property type="entry name" value="OLIGOPEPTIDE-BINDING PROTEIN APPA"/>
    <property type="match status" value="1"/>
</dbReference>
<dbReference type="Proteomes" id="UP000294894">
    <property type="component" value="Chromosome"/>
</dbReference>
<feature type="signal peptide" evidence="4">
    <location>
        <begin position="1"/>
        <end position="24"/>
    </location>
</feature>
<evidence type="ECO:0000256" key="3">
    <source>
        <dbReference type="ARBA" id="ARBA00022729"/>
    </source>
</evidence>
<evidence type="ECO:0000256" key="4">
    <source>
        <dbReference type="SAM" id="SignalP"/>
    </source>
</evidence>
<dbReference type="Pfam" id="PF00496">
    <property type="entry name" value="SBP_bac_5"/>
    <property type="match status" value="1"/>
</dbReference>
<dbReference type="Gene3D" id="3.40.190.10">
    <property type="entry name" value="Periplasmic binding protein-like II"/>
    <property type="match status" value="1"/>
</dbReference>
<dbReference type="SUPFAM" id="SSF53850">
    <property type="entry name" value="Periplasmic binding protein-like II"/>
    <property type="match status" value="1"/>
</dbReference>
<dbReference type="PANTHER" id="PTHR30290">
    <property type="entry name" value="PERIPLASMIC BINDING COMPONENT OF ABC TRANSPORTER"/>
    <property type="match status" value="1"/>
</dbReference>
<comment type="similarity">
    <text evidence="1">Belongs to the bacterial solute-binding protein 5 family.</text>
</comment>
<dbReference type="EMBL" id="CP038267">
    <property type="protein sequence ID" value="QBR92496.1"/>
    <property type="molecule type" value="Genomic_DNA"/>
</dbReference>
<protein>
    <submittedName>
        <fullName evidence="6">ABC transporter substrate-binding protein</fullName>
    </submittedName>
</protein>
<keyword evidence="2" id="KW-0813">Transport</keyword>
<dbReference type="Gene3D" id="3.90.76.10">
    <property type="entry name" value="Dipeptide-binding Protein, Domain 1"/>
    <property type="match status" value="1"/>
</dbReference>
<proteinExistence type="inferred from homology"/>
<dbReference type="GO" id="GO:1904680">
    <property type="term" value="F:peptide transmembrane transporter activity"/>
    <property type="evidence" value="ECO:0007669"/>
    <property type="project" value="TreeGrafter"/>
</dbReference>
<dbReference type="InterPro" id="IPR030678">
    <property type="entry name" value="Peptide/Ni-bd"/>
</dbReference>
<dbReference type="KEGG" id="noy:EXE57_09555"/>
<organism evidence="6 7">
    <name type="scientific">Nocardioides euryhalodurans</name>
    <dbReference type="NCBI Taxonomy" id="2518370"/>
    <lineage>
        <taxon>Bacteria</taxon>
        <taxon>Bacillati</taxon>
        <taxon>Actinomycetota</taxon>
        <taxon>Actinomycetes</taxon>
        <taxon>Propionibacteriales</taxon>
        <taxon>Nocardioidaceae</taxon>
        <taxon>Nocardioides</taxon>
    </lineage>
</organism>
<reference evidence="6 7" key="1">
    <citation type="submission" date="2019-03" db="EMBL/GenBank/DDBJ databases">
        <title>Three New Species of Nocardioides, Nocardioides euryhalodurans sp. nov., Nocardioides seonyuensis sp. nov. and Nocardioides eburneoflavus sp. nov., Iolated from Soil.</title>
        <authorList>
            <person name="Roh S.G."/>
            <person name="Lee C."/>
            <person name="Kim M.-K."/>
            <person name="Kim S.B."/>
        </authorList>
    </citation>
    <scope>NUCLEOTIDE SEQUENCE [LARGE SCALE GENOMIC DNA]</scope>
    <source>
        <strain evidence="6 7">MMS17-SY117</strain>
    </source>
</reference>
<dbReference type="InterPro" id="IPR039424">
    <property type="entry name" value="SBP_5"/>
</dbReference>
<dbReference type="GO" id="GO:0042597">
    <property type="term" value="C:periplasmic space"/>
    <property type="evidence" value="ECO:0007669"/>
    <property type="project" value="UniProtKB-ARBA"/>
</dbReference>
<evidence type="ECO:0000256" key="1">
    <source>
        <dbReference type="ARBA" id="ARBA00005695"/>
    </source>
</evidence>
<keyword evidence="7" id="KW-1185">Reference proteome</keyword>
<dbReference type="GO" id="GO:0043190">
    <property type="term" value="C:ATP-binding cassette (ABC) transporter complex"/>
    <property type="evidence" value="ECO:0007669"/>
    <property type="project" value="InterPro"/>
</dbReference>
<dbReference type="GO" id="GO:0015833">
    <property type="term" value="P:peptide transport"/>
    <property type="evidence" value="ECO:0007669"/>
    <property type="project" value="TreeGrafter"/>
</dbReference>
<evidence type="ECO:0000256" key="2">
    <source>
        <dbReference type="ARBA" id="ARBA00022448"/>
    </source>
</evidence>
<dbReference type="AlphaFoldDB" id="A0A4P7GKD9"/>
<dbReference type="InterPro" id="IPR000914">
    <property type="entry name" value="SBP_5_dom"/>
</dbReference>
<gene>
    <name evidence="6" type="ORF">EXE57_09555</name>
</gene>
<evidence type="ECO:0000313" key="6">
    <source>
        <dbReference type="EMBL" id="QBR92496.1"/>
    </source>
</evidence>
<sequence>MRTTRKMASVAVVGALALVATSCAESDRGEGDGSGGGSSTFTFGAAGAPEMFDPLYATDGETFRVTRQMFEGLLGIEPGSAEVVPELATEWTSNEEGTEWTFTLRDDVTFHDGEPFNAEAVCANFERMFDQNEAGQVAAEYWGYVMGGFSNDPDSSLYQGCEAAGEFEAVVTISRATSGFPTMLTLESLSMQSPAAMESGDANGIATEGEGFSFPEYAQAPVGTGPYTFGEYDEANQTISLEANDDYWGDAAKTDNLVFRVIPDESTRRQELEAGSIDGYDLPSPADWSGLEDGGNSVEIRDPFNIFYLGLNPEANPMLKDLKVRQALMYALDREQLVQSQLPEGAEVATQFMPSTVSGYNSELEAYPYDPEQAEQLLQEAGAEGMTLKFAYPTEVSRPYMPDPQQLFEALRTNLEAVGIKVDVQTASWNGGYLDNVTAGKYDAYLLGWTGDYDAAFNFIGTFFGNLKENDFGTEVMPWGKQLADDLQSADGIVDEAERATAFETINQQIMEDYLPGLPISHSPPALVVGPDVEGVIPSPLTAEEFDTVSVGGE</sequence>
<dbReference type="RefSeq" id="WP_135076872.1">
    <property type="nucleotide sequence ID" value="NZ_CP038267.1"/>
</dbReference>
<accession>A0A4P7GKD9</accession>
<dbReference type="CDD" id="cd08493">
    <property type="entry name" value="PBP2_DppA_like"/>
    <property type="match status" value="1"/>
</dbReference>
<dbReference type="OrthoDB" id="9796817at2"/>
<feature type="domain" description="Solute-binding protein family 5" evidence="5">
    <location>
        <begin position="82"/>
        <end position="468"/>
    </location>
</feature>
<evidence type="ECO:0000313" key="7">
    <source>
        <dbReference type="Proteomes" id="UP000294894"/>
    </source>
</evidence>